<dbReference type="InterPro" id="IPR005111">
    <property type="entry name" value="MoeA_C_domain_IV"/>
</dbReference>
<dbReference type="CDD" id="cd00887">
    <property type="entry name" value="MoeA"/>
    <property type="match status" value="1"/>
</dbReference>
<dbReference type="InterPro" id="IPR038987">
    <property type="entry name" value="MoeA-like"/>
</dbReference>
<dbReference type="PROSITE" id="PS01079">
    <property type="entry name" value="MOCF_BIOSYNTHESIS_2"/>
    <property type="match status" value="1"/>
</dbReference>
<proteinExistence type="inferred from homology"/>
<dbReference type="SMART" id="SM00852">
    <property type="entry name" value="MoCF_biosynth"/>
    <property type="match status" value="1"/>
</dbReference>
<organism evidence="8">
    <name type="scientific">uncultured Cytophagales bacterium</name>
    <dbReference type="NCBI Taxonomy" id="158755"/>
    <lineage>
        <taxon>Bacteria</taxon>
        <taxon>Pseudomonadati</taxon>
        <taxon>Bacteroidota</taxon>
        <taxon>Sphingobacteriia</taxon>
        <taxon>Sphingobacteriales</taxon>
        <taxon>environmental samples</taxon>
    </lineage>
</organism>
<comment type="function">
    <text evidence="1 6">Catalyzes the insertion of molybdate into adenylated molybdopterin with the concomitant release of AMP.</text>
</comment>
<keyword evidence="4 6" id="KW-0501">Molybdenum cofactor biosynthesis</keyword>
<reference evidence="8" key="1">
    <citation type="submission" date="2020-02" db="EMBL/GenBank/DDBJ databases">
        <authorList>
            <person name="Meier V. D."/>
        </authorList>
    </citation>
    <scope>NUCLEOTIDE SEQUENCE</scope>
    <source>
        <strain evidence="8">AVDCRST_MAG56</strain>
    </source>
</reference>
<accession>A0A6J4JSF4</accession>
<feature type="domain" description="MoaB/Mog" evidence="7">
    <location>
        <begin position="180"/>
        <end position="318"/>
    </location>
</feature>
<dbReference type="EC" id="2.10.1.1" evidence="6"/>
<dbReference type="Pfam" id="PF03453">
    <property type="entry name" value="MoeA_N"/>
    <property type="match status" value="1"/>
</dbReference>
<evidence type="ECO:0000259" key="7">
    <source>
        <dbReference type="SMART" id="SM00852"/>
    </source>
</evidence>
<dbReference type="InterPro" id="IPR008284">
    <property type="entry name" value="MoCF_biosynth_CS"/>
</dbReference>
<keyword evidence="6" id="KW-0500">Molybdenum</keyword>
<keyword evidence="6 8" id="KW-0808">Transferase</keyword>
<comment type="cofactor">
    <cofactor evidence="6">
        <name>Mg(2+)</name>
        <dbReference type="ChEBI" id="CHEBI:18420"/>
    </cofactor>
</comment>
<dbReference type="GO" id="GO:0006777">
    <property type="term" value="P:Mo-molybdopterin cofactor biosynthetic process"/>
    <property type="evidence" value="ECO:0007669"/>
    <property type="project" value="UniProtKB-UniRule"/>
</dbReference>
<name>A0A6J4JSF4_9SPHI</name>
<dbReference type="InterPro" id="IPR036688">
    <property type="entry name" value="MoeA_C_domain_IV_sf"/>
</dbReference>
<evidence type="ECO:0000256" key="4">
    <source>
        <dbReference type="ARBA" id="ARBA00023150"/>
    </source>
</evidence>
<evidence type="ECO:0000313" key="8">
    <source>
        <dbReference type="EMBL" id="CAA9286032.1"/>
    </source>
</evidence>
<dbReference type="InterPro" id="IPR036135">
    <property type="entry name" value="MoeA_linker/N_sf"/>
</dbReference>
<comment type="pathway">
    <text evidence="2 6">Cofactor biosynthesis; molybdopterin biosynthesis.</text>
</comment>
<dbReference type="GO" id="GO:0005829">
    <property type="term" value="C:cytosol"/>
    <property type="evidence" value="ECO:0007669"/>
    <property type="project" value="TreeGrafter"/>
</dbReference>
<dbReference type="SUPFAM" id="SSF63882">
    <property type="entry name" value="MoeA N-terminal region -like"/>
    <property type="match status" value="1"/>
</dbReference>
<evidence type="ECO:0000256" key="3">
    <source>
        <dbReference type="ARBA" id="ARBA00010763"/>
    </source>
</evidence>
<keyword evidence="6" id="KW-0460">Magnesium</keyword>
<protein>
    <recommendedName>
        <fullName evidence="6">Molybdopterin molybdenumtransferase</fullName>
        <ecNumber evidence="6">2.10.1.1</ecNumber>
    </recommendedName>
</protein>
<dbReference type="GO" id="GO:0046872">
    <property type="term" value="F:metal ion binding"/>
    <property type="evidence" value="ECO:0007669"/>
    <property type="project" value="UniProtKB-UniRule"/>
</dbReference>
<dbReference type="PANTHER" id="PTHR10192:SF5">
    <property type="entry name" value="GEPHYRIN"/>
    <property type="match status" value="1"/>
</dbReference>
<dbReference type="NCBIfam" id="TIGR00177">
    <property type="entry name" value="molyb_syn"/>
    <property type="match status" value="1"/>
</dbReference>
<evidence type="ECO:0000256" key="2">
    <source>
        <dbReference type="ARBA" id="ARBA00005046"/>
    </source>
</evidence>
<dbReference type="Gene3D" id="2.40.340.10">
    <property type="entry name" value="MoeA, C-terminal, domain IV"/>
    <property type="match status" value="1"/>
</dbReference>
<gene>
    <name evidence="8" type="ORF">AVDCRST_MAG56-4131</name>
</gene>
<evidence type="ECO:0000256" key="1">
    <source>
        <dbReference type="ARBA" id="ARBA00002901"/>
    </source>
</evidence>
<keyword evidence="6" id="KW-0479">Metal-binding</keyword>
<sequence>MISVQEATARIGAHPGVPPATQIPLSQAVGCILREPVHADRDFPPFHRATMDGIALAFAQAAAGRRTFRVAGTVYAGTPPVRLADPESCVEIMTGAVLPGGADTVVRYEDLQLDEGPGGRRATLRGTPEKPGHNVHLRGTDGRQGDLLIPAGTRLGPAEIGVAASVGRATLTVSGPLRVAVVSTGDELVEVDQVPLPHQIRRSNAHMLGAALREAGAAPALFHVPDDKPTIRRTLERILPEHDCLVLSGGVSMGKSDFVPEVLRELGVETLFHKVAQKPGKPFWFGRAAAGQAVFAFPGNPVSTFLCCYRYLVPWLRAAGGQPVLPAAHAVLDETIRFPPPLTYFVPVRTYQDARGVVRARPLPGSGSGDFANLLHADAFLELDAGTDTFPAGEAFPLIRFRNG</sequence>
<evidence type="ECO:0000256" key="5">
    <source>
        <dbReference type="ARBA" id="ARBA00047317"/>
    </source>
</evidence>
<dbReference type="Gene3D" id="3.40.980.10">
    <property type="entry name" value="MoaB/Mog-like domain"/>
    <property type="match status" value="1"/>
</dbReference>
<dbReference type="InterPro" id="IPR005110">
    <property type="entry name" value="MoeA_linker/N"/>
</dbReference>
<dbReference type="InterPro" id="IPR001453">
    <property type="entry name" value="MoaB/Mog_dom"/>
</dbReference>
<comment type="similarity">
    <text evidence="3 6">Belongs to the MoeA family.</text>
</comment>
<dbReference type="GO" id="GO:0061599">
    <property type="term" value="F:molybdopterin molybdotransferase activity"/>
    <property type="evidence" value="ECO:0007669"/>
    <property type="project" value="UniProtKB-UniRule"/>
</dbReference>
<dbReference type="Gene3D" id="3.90.105.10">
    <property type="entry name" value="Molybdopterin biosynthesis moea protein, domain 2"/>
    <property type="match status" value="1"/>
</dbReference>
<dbReference type="SUPFAM" id="SSF53218">
    <property type="entry name" value="Molybdenum cofactor biosynthesis proteins"/>
    <property type="match status" value="1"/>
</dbReference>
<dbReference type="PANTHER" id="PTHR10192">
    <property type="entry name" value="MOLYBDOPTERIN BIOSYNTHESIS PROTEIN"/>
    <property type="match status" value="1"/>
</dbReference>
<dbReference type="InterPro" id="IPR036425">
    <property type="entry name" value="MoaB/Mog-like_dom_sf"/>
</dbReference>
<dbReference type="EMBL" id="CADCTQ010000348">
    <property type="protein sequence ID" value="CAA9286032.1"/>
    <property type="molecule type" value="Genomic_DNA"/>
</dbReference>
<dbReference type="Pfam" id="PF00994">
    <property type="entry name" value="MoCF_biosynth"/>
    <property type="match status" value="1"/>
</dbReference>
<dbReference type="Pfam" id="PF03454">
    <property type="entry name" value="MoeA_C"/>
    <property type="match status" value="1"/>
</dbReference>
<comment type="catalytic activity">
    <reaction evidence="5">
        <text>adenylyl-molybdopterin + molybdate = Mo-molybdopterin + AMP + H(+)</text>
        <dbReference type="Rhea" id="RHEA:35047"/>
        <dbReference type="ChEBI" id="CHEBI:15378"/>
        <dbReference type="ChEBI" id="CHEBI:36264"/>
        <dbReference type="ChEBI" id="CHEBI:62727"/>
        <dbReference type="ChEBI" id="CHEBI:71302"/>
        <dbReference type="ChEBI" id="CHEBI:456215"/>
        <dbReference type="EC" id="2.10.1.1"/>
    </reaction>
</comment>
<dbReference type="NCBIfam" id="NF045515">
    <property type="entry name" value="Glp_gephyrin"/>
    <property type="match status" value="1"/>
</dbReference>
<dbReference type="Gene3D" id="2.170.190.11">
    <property type="entry name" value="Molybdopterin biosynthesis moea protein, domain 3"/>
    <property type="match status" value="1"/>
</dbReference>
<evidence type="ECO:0000256" key="6">
    <source>
        <dbReference type="RuleBase" id="RU365090"/>
    </source>
</evidence>
<dbReference type="UniPathway" id="UPA00344"/>
<dbReference type="AlphaFoldDB" id="A0A6J4JSF4"/>
<dbReference type="SUPFAM" id="SSF63867">
    <property type="entry name" value="MoeA C-terminal domain-like"/>
    <property type="match status" value="1"/>
</dbReference>